<dbReference type="SUPFAM" id="SSF56935">
    <property type="entry name" value="Porins"/>
    <property type="match status" value="1"/>
</dbReference>
<dbReference type="GO" id="GO:0009279">
    <property type="term" value="C:cell outer membrane"/>
    <property type="evidence" value="ECO:0007669"/>
    <property type="project" value="InterPro"/>
</dbReference>
<evidence type="ECO:0000256" key="1">
    <source>
        <dbReference type="SAM" id="MobiDB-lite"/>
    </source>
</evidence>
<dbReference type="EMBL" id="WKEW01000190">
    <property type="protein sequence ID" value="MCF5060926.1"/>
    <property type="molecule type" value="Genomic_DNA"/>
</dbReference>
<feature type="chain" id="PRO_5043621779" evidence="2">
    <location>
        <begin position="24"/>
        <end position="280"/>
    </location>
</feature>
<proteinExistence type="predicted"/>
<dbReference type="AlphaFoldDB" id="A0AAW5AJU9"/>
<evidence type="ECO:0000256" key="2">
    <source>
        <dbReference type="SAM" id="SignalP"/>
    </source>
</evidence>
<protein>
    <submittedName>
        <fullName evidence="3">Copper resistance protein CopB</fullName>
    </submittedName>
</protein>
<feature type="compositionally biased region" description="Polar residues" evidence="1">
    <location>
        <begin position="30"/>
        <end position="47"/>
    </location>
</feature>
<dbReference type="RefSeq" id="WP_092234424.1">
    <property type="nucleotide sequence ID" value="NZ_FNTR01000004.1"/>
</dbReference>
<reference evidence="3 4" key="1">
    <citation type="submission" date="2019-11" db="EMBL/GenBank/DDBJ databases">
        <title>Epiphytic Pseudomonas syringae from cherry orchards.</title>
        <authorList>
            <person name="Hulin M.T."/>
        </authorList>
    </citation>
    <scope>NUCLEOTIDE SEQUENCE [LARGE SCALE GENOMIC DNA]</scope>
    <source>
        <strain evidence="3 4">PA-6-9F</strain>
    </source>
</reference>
<keyword evidence="4" id="KW-1185">Reference proteome</keyword>
<keyword evidence="2" id="KW-0732">Signal</keyword>
<comment type="caution">
    <text evidence="3">The sequence shown here is derived from an EMBL/GenBank/DDBJ whole genome shotgun (WGS) entry which is preliminary data.</text>
</comment>
<feature type="region of interest" description="Disordered" evidence="1">
    <location>
        <begin position="27"/>
        <end position="52"/>
    </location>
</feature>
<organism evidence="3 4">
    <name type="scientific">Pseudomonas proteolytica</name>
    <dbReference type="NCBI Taxonomy" id="219574"/>
    <lineage>
        <taxon>Bacteria</taxon>
        <taxon>Pseudomonadati</taxon>
        <taxon>Pseudomonadota</taxon>
        <taxon>Gammaproteobacteria</taxon>
        <taxon>Pseudomonadales</taxon>
        <taxon>Pseudomonadaceae</taxon>
        <taxon>Pseudomonas</taxon>
    </lineage>
</organism>
<sequence>MSHLFRPAALLIATFAPVALVSAETKDHSQMQGMTPATPAASSQSRTPIPPLTDADRAAVYNAPGGHVVHDSGINSLFVIDQLEWQGSDDGRAVGWDAKGWMGGDIDRLWLRTEGERAKGKTEKAEVQALWGHAISPWWDVVAGMRQDFKPGDSQSWAAFGLQGMALYNFEAEATLFVGEGGQTAARLEGDYDILLTNRLVLQPTAEANFYGKNDPGRGIGSGLAQTEVGVRLRYEIRREFAPYVGVTWNRAYGQTAEYARDEGEDRSEVRWVLGVRLWF</sequence>
<dbReference type="InterPro" id="IPR007939">
    <property type="entry name" value="Cu-R_B_prcur"/>
</dbReference>
<evidence type="ECO:0000313" key="3">
    <source>
        <dbReference type="EMBL" id="MCF5060926.1"/>
    </source>
</evidence>
<dbReference type="Pfam" id="PF05275">
    <property type="entry name" value="CopB"/>
    <property type="match status" value="1"/>
</dbReference>
<name>A0AAW5AJU9_9PSED</name>
<gene>
    <name evidence="3" type="ORF">GIW75_28765</name>
</gene>
<dbReference type="GeneID" id="55540086"/>
<feature type="signal peptide" evidence="2">
    <location>
        <begin position="1"/>
        <end position="23"/>
    </location>
</feature>
<dbReference type="GO" id="GO:0005507">
    <property type="term" value="F:copper ion binding"/>
    <property type="evidence" value="ECO:0007669"/>
    <property type="project" value="InterPro"/>
</dbReference>
<evidence type="ECO:0000313" key="4">
    <source>
        <dbReference type="Proteomes" id="UP000814172"/>
    </source>
</evidence>
<dbReference type="GO" id="GO:0006878">
    <property type="term" value="P:intracellular copper ion homeostasis"/>
    <property type="evidence" value="ECO:0007669"/>
    <property type="project" value="InterPro"/>
</dbReference>
<dbReference type="Proteomes" id="UP000814172">
    <property type="component" value="Unassembled WGS sequence"/>
</dbReference>
<accession>A0AAW5AJU9</accession>